<dbReference type="InterPro" id="IPR029058">
    <property type="entry name" value="AB_hydrolase_fold"/>
</dbReference>
<reference evidence="2" key="1">
    <citation type="submission" date="2016-02" db="EMBL/GenBank/DDBJ databases">
        <title>Genome sequence of Bacillus trypoxylicola KCTC 13244(T).</title>
        <authorList>
            <person name="Jeong H."/>
            <person name="Park S.-H."/>
            <person name="Choi S.-K."/>
        </authorList>
    </citation>
    <scope>NUCLEOTIDE SEQUENCE [LARGE SCALE GENOMIC DNA]</scope>
    <source>
        <strain evidence="2">KCTC 13244</strain>
    </source>
</reference>
<dbReference type="InterPro" id="IPR022742">
    <property type="entry name" value="Hydrolase_4"/>
</dbReference>
<accession>A0A161PF01</accession>
<dbReference type="RefSeq" id="WP_061949921.1">
    <property type="nucleotide sequence ID" value="NZ_LTAO01000037.1"/>
</dbReference>
<dbReference type="InterPro" id="IPR051044">
    <property type="entry name" value="MAG_DAG_Lipase"/>
</dbReference>
<evidence type="ECO:0000259" key="1">
    <source>
        <dbReference type="Pfam" id="PF12146"/>
    </source>
</evidence>
<dbReference type="EMBL" id="LTAO01000037">
    <property type="protein sequence ID" value="KYG26960.1"/>
    <property type="molecule type" value="Genomic_DNA"/>
</dbReference>
<evidence type="ECO:0000313" key="2">
    <source>
        <dbReference type="EMBL" id="KYG26960.1"/>
    </source>
</evidence>
<evidence type="ECO:0000313" key="3">
    <source>
        <dbReference type="Proteomes" id="UP000075806"/>
    </source>
</evidence>
<dbReference type="Gene3D" id="3.40.50.1820">
    <property type="entry name" value="alpha/beta hydrolase"/>
    <property type="match status" value="1"/>
</dbReference>
<dbReference type="Proteomes" id="UP000075806">
    <property type="component" value="Unassembled WGS sequence"/>
</dbReference>
<dbReference type="OrthoDB" id="5614837at2"/>
<dbReference type="Pfam" id="PF12146">
    <property type="entry name" value="Hydrolase_4"/>
    <property type="match status" value="1"/>
</dbReference>
<name>A0A161PF01_9BACI</name>
<sequence>MDKEILDTLNKIKKEQVPFSLQQTKLNRTSIDQYLRFYHFQLKNISVRHNYGYLKVRQEQIFVQSFLPDNPKGTVFLLHGYLDHLGSLSSFIMFLLKKNYQVIGFDMPGHGLSSGEKVSIQDFHDYVTVLDTIIEKVQKEISTPLFLVAHSTGAAVSFSFLSEKNHLFKKIVLVAPLIRSASFHISHILYNVTRPFIRSIPRVYRSNSSEKAFIHFIKKDPLQSKQLSMNWFGAKLKWFNQLKKGAVICKERVLIFQGNKDKTVDWRYNLHFLKKALPENQIYLIKGGKHHLLNEQMNIRQKVFEQIYQYFSN</sequence>
<keyword evidence="3" id="KW-1185">Reference proteome</keyword>
<proteinExistence type="predicted"/>
<dbReference type="PRINTS" id="PR00111">
    <property type="entry name" value="ABHYDROLASE"/>
</dbReference>
<organism evidence="2 3">
    <name type="scientific">Alkalihalobacillus trypoxylicola</name>
    <dbReference type="NCBI Taxonomy" id="519424"/>
    <lineage>
        <taxon>Bacteria</taxon>
        <taxon>Bacillati</taxon>
        <taxon>Bacillota</taxon>
        <taxon>Bacilli</taxon>
        <taxon>Bacillales</taxon>
        <taxon>Bacillaceae</taxon>
        <taxon>Alkalihalobacillus</taxon>
    </lineage>
</organism>
<feature type="domain" description="Serine aminopeptidase S33" evidence="1">
    <location>
        <begin position="70"/>
        <end position="296"/>
    </location>
</feature>
<dbReference type="AlphaFoldDB" id="A0A161PF01"/>
<dbReference type="SUPFAM" id="SSF53474">
    <property type="entry name" value="alpha/beta-Hydrolases"/>
    <property type="match status" value="1"/>
</dbReference>
<dbReference type="PANTHER" id="PTHR11614">
    <property type="entry name" value="PHOSPHOLIPASE-RELATED"/>
    <property type="match status" value="1"/>
</dbReference>
<gene>
    <name evidence="2" type="ORF">AZF04_11500</name>
</gene>
<dbReference type="STRING" id="519424.AZF04_11500"/>
<dbReference type="InterPro" id="IPR000073">
    <property type="entry name" value="AB_hydrolase_1"/>
</dbReference>
<protein>
    <recommendedName>
        <fullName evidence="1">Serine aminopeptidase S33 domain-containing protein</fullName>
    </recommendedName>
</protein>
<comment type="caution">
    <text evidence="2">The sequence shown here is derived from an EMBL/GenBank/DDBJ whole genome shotgun (WGS) entry which is preliminary data.</text>
</comment>